<protein>
    <recommendedName>
        <fullName evidence="5">Carboxypeptidase regulatory-like domain-containing protein</fullName>
    </recommendedName>
</protein>
<dbReference type="Proteomes" id="UP001208689">
    <property type="component" value="Chromosome"/>
</dbReference>
<keyword evidence="4" id="KW-1185">Reference proteome</keyword>
<evidence type="ECO:0000256" key="1">
    <source>
        <dbReference type="SAM" id="MobiDB-lite"/>
    </source>
</evidence>
<keyword evidence="2" id="KW-1133">Transmembrane helix</keyword>
<accession>A0ABY6HPQ0</accession>
<evidence type="ECO:0000313" key="4">
    <source>
        <dbReference type="Proteomes" id="UP001208689"/>
    </source>
</evidence>
<evidence type="ECO:0000313" key="3">
    <source>
        <dbReference type="EMBL" id="UYP45303.1"/>
    </source>
</evidence>
<reference evidence="3" key="1">
    <citation type="submission" date="2022-09" db="EMBL/GenBank/DDBJ databases">
        <title>Actin cytoskeleton and complex cell architecture in an #Asgard archaeon.</title>
        <authorList>
            <person name="Ponce Toledo R.I."/>
            <person name="Schleper C."/>
            <person name="Rodrigues Oliveira T."/>
            <person name="Wollweber F."/>
            <person name="Xu J."/>
            <person name="Rittmann S."/>
            <person name="Klingl A."/>
            <person name="Pilhofer M."/>
        </authorList>
    </citation>
    <scope>NUCLEOTIDE SEQUENCE</scope>
    <source>
        <strain evidence="3">B-35</strain>
    </source>
</reference>
<dbReference type="PROSITE" id="PS51257">
    <property type="entry name" value="PROKAR_LIPOPROTEIN"/>
    <property type="match status" value="1"/>
</dbReference>
<feature type="region of interest" description="Disordered" evidence="1">
    <location>
        <begin position="839"/>
        <end position="865"/>
    </location>
</feature>
<gene>
    <name evidence="3" type="ORF">NEF87_001588</name>
</gene>
<keyword evidence="2" id="KW-0472">Membrane</keyword>
<organism evidence="3 4">
    <name type="scientific">Candidatus Lokiarchaeum ossiferum</name>
    <dbReference type="NCBI Taxonomy" id="2951803"/>
    <lineage>
        <taxon>Archaea</taxon>
        <taxon>Promethearchaeati</taxon>
        <taxon>Promethearchaeota</taxon>
        <taxon>Promethearchaeia</taxon>
        <taxon>Promethearchaeales</taxon>
        <taxon>Promethearchaeaceae</taxon>
        <taxon>Candidatus Lokiarchaeum</taxon>
    </lineage>
</organism>
<proteinExistence type="predicted"/>
<evidence type="ECO:0000256" key="2">
    <source>
        <dbReference type="SAM" id="Phobius"/>
    </source>
</evidence>
<evidence type="ECO:0008006" key="5">
    <source>
        <dbReference type="Google" id="ProtNLM"/>
    </source>
</evidence>
<sequence length="865" mass="98580">MKNTKRLFLIFSIYITSFACFSLVTVNSTRIQGEETPQKIFSASSYDFDYSNKFNFSAEEHILNQYPWQKYNSELIFPIPEEFDHFDGTVIFECQNKSIIPPVFYEGDENALTNNYKYSQAWQTDYASSILDFSLYMEKDKADSEFLFNIREGSKTGTVVFSESTIFTSKGWNTFTPSVPIFLNPGKYYLEYHSTMGESYLKSCGGGNNESETWYNDGANWISCGYDISMRINLTQFLSPEDIDLHLGSHKIVNYLSNYGKVDLAFNLDDIPNDLIITDNSSSNILINYMMDVNYSRIEPIEYEITQRVNDFQWNLSFSELPAGFSIQSYRKLIYGMQSDYTNIELWDGNSSVAYEISSSNLLVSDFPSQNLNFLSPNYIAQASVPSSIILGEVVKIVVDCYAVGDISLFLNNLNFLQPLQSFQDVQSCEYDWYIDPYEVNDVLSIDIVYYGENELGILSLPLSLLLKGNLIAQNYFTPAFETLEIVCLYQDYYSKIPIENAEVVLTINEVQAQMVDIGDGWYSFNLDLNKYGFLPGNHSLKIEATKDGFSSIEYLRNLQILKNDVNIDIVLTNSKLKPGDTLLYSILMQENLTQNTLRRPISIKVQMHALNEMGALQTVYDENFDGLISSLNLNWTSPTDLQENHYSITVEVISDYYQGAKTFSNAFQTIEPLPWYLYLFVVAGAVSVGGFSFFFYCEKVKKSVLGVITLHDNGMPLAHQFSEMIVQEDIILVSAAFTGILSIIKEITGSHTRVIEIDGGYLNITKENGFWLILLSRMHPRFIESTILKFINSFKEKYITEEILAATMPIQVDFNQLLEQYFHTKFLNPQIKAEQVSEENVSLPENFGPNDGLSPSIPSDADLE</sequence>
<name>A0ABY6HPQ0_9ARCH</name>
<dbReference type="EMBL" id="CP104013">
    <property type="protein sequence ID" value="UYP45303.1"/>
    <property type="molecule type" value="Genomic_DNA"/>
</dbReference>
<feature type="transmembrane region" description="Helical" evidence="2">
    <location>
        <begin position="676"/>
        <end position="697"/>
    </location>
</feature>
<keyword evidence="2" id="KW-0812">Transmembrane</keyword>